<keyword evidence="2" id="KW-0732">Signal</keyword>
<organism evidence="3 4">
    <name type="scientific">Thalassiosira pseudonana</name>
    <name type="common">Marine diatom</name>
    <name type="synonym">Cyclotella nana</name>
    <dbReference type="NCBI Taxonomy" id="35128"/>
    <lineage>
        <taxon>Eukaryota</taxon>
        <taxon>Sar</taxon>
        <taxon>Stramenopiles</taxon>
        <taxon>Ochrophyta</taxon>
        <taxon>Bacillariophyta</taxon>
        <taxon>Coscinodiscophyceae</taxon>
        <taxon>Thalassiosirophycidae</taxon>
        <taxon>Thalassiosirales</taxon>
        <taxon>Thalassiosiraceae</taxon>
        <taxon>Thalassiosira</taxon>
    </lineage>
</organism>
<dbReference type="PaxDb" id="35128-Thaps6234"/>
<dbReference type="EMBL" id="CM000643">
    <property type="protein sequence ID" value="EED91202.1"/>
    <property type="molecule type" value="Genomic_DNA"/>
</dbReference>
<name>B8C5Y9_THAPS</name>
<dbReference type="eggNOG" id="ENOG502QY4F">
    <property type="taxonomic scope" value="Eukaryota"/>
</dbReference>
<feature type="transmembrane region" description="Helical" evidence="1">
    <location>
        <begin position="390"/>
        <end position="410"/>
    </location>
</feature>
<sequence length="662" mass="74391">MKVLILLSTLQWPINGLITPSIHQLHPSSNAFQHLKLNDGGSSASVSSPCCRSAAPHYEYSSTALYNRNRKKRTRSLSRRRRFRRTKHNHNGEEGYWYDDEEGEEEGGINIFHKDKIIDYNGLAKSIDAEYALEEAKIDLSFWQVLERERNRKPEEISEKSRDLTPLQRAQRRMAYRKGDSESKYDLMSVRNYGSSALLDKDHANEPPTLDDLNQEPAPFKDTYWSQPAFRTIDPSKFNVVVKQLAPNVGVLYATILALTLQVLYSRFTRIQEHVTTEAMLLSQITRNLISLFTYDPEWAQEACQLIANQLRFLVSRTRGVELLSIMKADTYSHILALVDDYHYFHGSDDDFSAAQESTLSMLRSELTQITEVRALRLSDEASSLPPTHFLLISSLSFVSAVAYVTASLAVVDDLNHPPQEASLLFAGLMALYILFFNFCRGKSCHLNGPFQGVYQIKRSNAVSHMLQTKWLIVNQLGDAISFGTNYDEDFAPTKEEKKQTLMDSIKGFFSNPEEEDIAMLEEDTMIKLVQEMESIGADRETTMNSETAIIGEEFTAEITETSTVVSSPVASEEHTSVMANDATESVVPAMKTEQSGSYDQVIVKSIEKKEVAKAESPVIVTDAPAPVQPKVTADLNTPQIPKKTVDYASYFRSTGGFSAGT</sequence>
<keyword evidence="1" id="KW-0812">Transmembrane</keyword>
<proteinExistence type="predicted"/>
<evidence type="ECO:0000256" key="2">
    <source>
        <dbReference type="SAM" id="SignalP"/>
    </source>
</evidence>
<keyword evidence="1" id="KW-1133">Transmembrane helix</keyword>
<dbReference type="InterPro" id="IPR025333">
    <property type="entry name" value="DUF4239"/>
</dbReference>
<protein>
    <recommendedName>
        <fullName evidence="5">SMODS and SLOG-associating 2TM effector domain-containing protein</fullName>
    </recommendedName>
</protein>
<keyword evidence="4" id="KW-1185">Reference proteome</keyword>
<accession>B8C5Y9</accession>
<gene>
    <name evidence="3" type="ORF">THAPSDRAFT_6234</name>
</gene>
<evidence type="ECO:0000313" key="3">
    <source>
        <dbReference type="EMBL" id="EED91202.1"/>
    </source>
</evidence>
<dbReference type="AlphaFoldDB" id="B8C5Y9"/>
<dbReference type="Proteomes" id="UP000001449">
    <property type="component" value="Chromosome 6"/>
</dbReference>
<evidence type="ECO:0008006" key="5">
    <source>
        <dbReference type="Google" id="ProtNLM"/>
    </source>
</evidence>
<feature type="signal peptide" evidence="2">
    <location>
        <begin position="1"/>
        <end position="16"/>
    </location>
</feature>
<reference evidence="3 4" key="1">
    <citation type="journal article" date="2004" name="Science">
        <title>The genome of the diatom Thalassiosira pseudonana: ecology, evolution, and metabolism.</title>
        <authorList>
            <person name="Armbrust E.V."/>
            <person name="Berges J.A."/>
            <person name="Bowler C."/>
            <person name="Green B.R."/>
            <person name="Martinez D."/>
            <person name="Putnam N.H."/>
            <person name="Zhou S."/>
            <person name="Allen A.E."/>
            <person name="Apt K.E."/>
            <person name="Bechner M."/>
            <person name="Brzezinski M.A."/>
            <person name="Chaal B.K."/>
            <person name="Chiovitti A."/>
            <person name="Davis A.K."/>
            <person name="Demarest M.S."/>
            <person name="Detter J.C."/>
            <person name="Glavina T."/>
            <person name="Goodstein D."/>
            <person name="Hadi M.Z."/>
            <person name="Hellsten U."/>
            <person name="Hildebrand M."/>
            <person name="Jenkins B.D."/>
            <person name="Jurka J."/>
            <person name="Kapitonov V.V."/>
            <person name="Kroger N."/>
            <person name="Lau W.W."/>
            <person name="Lane T.W."/>
            <person name="Larimer F.W."/>
            <person name="Lippmeier J.C."/>
            <person name="Lucas S."/>
            <person name="Medina M."/>
            <person name="Montsant A."/>
            <person name="Obornik M."/>
            <person name="Parker M.S."/>
            <person name="Palenik B."/>
            <person name="Pazour G.J."/>
            <person name="Richardson P.M."/>
            <person name="Rynearson T.A."/>
            <person name="Saito M.A."/>
            <person name="Schwartz D.C."/>
            <person name="Thamatrakoln K."/>
            <person name="Valentin K."/>
            <person name="Vardi A."/>
            <person name="Wilkerson F.P."/>
            <person name="Rokhsar D.S."/>
        </authorList>
    </citation>
    <scope>NUCLEOTIDE SEQUENCE [LARGE SCALE GENOMIC DNA]</scope>
    <source>
        <strain evidence="3 4">CCMP1335</strain>
    </source>
</reference>
<feature type="transmembrane region" description="Helical" evidence="1">
    <location>
        <begin position="245"/>
        <end position="265"/>
    </location>
</feature>
<dbReference type="GeneID" id="7445972"/>
<feature type="transmembrane region" description="Helical" evidence="1">
    <location>
        <begin position="422"/>
        <end position="440"/>
    </location>
</feature>
<evidence type="ECO:0000256" key="1">
    <source>
        <dbReference type="SAM" id="Phobius"/>
    </source>
</evidence>
<reference evidence="3 4" key="2">
    <citation type="journal article" date="2008" name="Nature">
        <title>The Phaeodactylum genome reveals the evolutionary history of diatom genomes.</title>
        <authorList>
            <person name="Bowler C."/>
            <person name="Allen A.E."/>
            <person name="Badger J.H."/>
            <person name="Grimwood J."/>
            <person name="Jabbari K."/>
            <person name="Kuo A."/>
            <person name="Maheswari U."/>
            <person name="Martens C."/>
            <person name="Maumus F."/>
            <person name="Otillar R.P."/>
            <person name="Rayko E."/>
            <person name="Salamov A."/>
            <person name="Vandepoele K."/>
            <person name="Beszteri B."/>
            <person name="Gruber A."/>
            <person name="Heijde M."/>
            <person name="Katinka M."/>
            <person name="Mock T."/>
            <person name="Valentin K."/>
            <person name="Verret F."/>
            <person name="Berges J.A."/>
            <person name="Brownlee C."/>
            <person name="Cadoret J.P."/>
            <person name="Chiovitti A."/>
            <person name="Choi C.J."/>
            <person name="Coesel S."/>
            <person name="De Martino A."/>
            <person name="Detter J.C."/>
            <person name="Durkin C."/>
            <person name="Falciatore A."/>
            <person name="Fournet J."/>
            <person name="Haruta M."/>
            <person name="Huysman M.J."/>
            <person name="Jenkins B.D."/>
            <person name="Jiroutova K."/>
            <person name="Jorgensen R.E."/>
            <person name="Joubert Y."/>
            <person name="Kaplan A."/>
            <person name="Kroger N."/>
            <person name="Kroth P.G."/>
            <person name="La Roche J."/>
            <person name="Lindquist E."/>
            <person name="Lommer M."/>
            <person name="Martin-Jezequel V."/>
            <person name="Lopez P.J."/>
            <person name="Lucas S."/>
            <person name="Mangogna M."/>
            <person name="McGinnis K."/>
            <person name="Medlin L.K."/>
            <person name="Montsant A."/>
            <person name="Oudot-Le Secq M.P."/>
            <person name="Napoli C."/>
            <person name="Obornik M."/>
            <person name="Parker M.S."/>
            <person name="Petit J.L."/>
            <person name="Porcel B.M."/>
            <person name="Poulsen N."/>
            <person name="Robison M."/>
            <person name="Rychlewski L."/>
            <person name="Rynearson T.A."/>
            <person name="Schmutz J."/>
            <person name="Shapiro H."/>
            <person name="Siaut M."/>
            <person name="Stanley M."/>
            <person name="Sussman M.R."/>
            <person name="Taylor A.R."/>
            <person name="Vardi A."/>
            <person name="von Dassow P."/>
            <person name="Vyverman W."/>
            <person name="Willis A."/>
            <person name="Wyrwicz L.S."/>
            <person name="Rokhsar D.S."/>
            <person name="Weissenbach J."/>
            <person name="Armbrust E.V."/>
            <person name="Green B.R."/>
            <person name="Van de Peer Y."/>
            <person name="Grigoriev I.V."/>
        </authorList>
    </citation>
    <scope>NUCLEOTIDE SEQUENCE [LARGE SCALE GENOMIC DNA]</scope>
    <source>
        <strain evidence="3 4">CCMP1335</strain>
    </source>
</reference>
<dbReference type="RefSeq" id="XP_002291095.1">
    <property type="nucleotide sequence ID" value="XM_002291059.1"/>
</dbReference>
<dbReference type="KEGG" id="tps:THAPSDRAFT_6234"/>
<dbReference type="Pfam" id="PF14023">
    <property type="entry name" value="Bestrophin-like"/>
    <property type="match status" value="1"/>
</dbReference>
<keyword evidence="1" id="KW-0472">Membrane</keyword>
<dbReference type="InParanoid" id="B8C5Y9"/>
<dbReference type="HOGENOM" id="CLU_414784_0_0_1"/>
<feature type="chain" id="PRO_5002869479" description="SMODS and SLOG-associating 2TM effector domain-containing protein" evidence="2">
    <location>
        <begin position="17"/>
        <end position="662"/>
    </location>
</feature>
<evidence type="ECO:0000313" key="4">
    <source>
        <dbReference type="Proteomes" id="UP000001449"/>
    </source>
</evidence>